<comment type="caution">
    <text evidence="1">The sequence shown here is derived from an EMBL/GenBank/DDBJ whole genome shotgun (WGS) entry which is preliminary data.</text>
</comment>
<protein>
    <recommendedName>
        <fullName evidence="3">DUF3563 domain-containing protein</fullName>
    </recommendedName>
</protein>
<dbReference type="OrthoDB" id="9110042at2"/>
<dbReference type="AlphaFoldDB" id="A0A231UWL1"/>
<organism evidence="1 2">
    <name type="scientific">Notoacmeibacter marinus</name>
    <dbReference type="NCBI Taxonomy" id="1876515"/>
    <lineage>
        <taxon>Bacteria</taxon>
        <taxon>Pseudomonadati</taxon>
        <taxon>Pseudomonadota</taxon>
        <taxon>Alphaproteobacteria</taxon>
        <taxon>Hyphomicrobiales</taxon>
        <taxon>Notoacmeibacteraceae</taxon>
        <taxon>Notoacmeibacter</taxon>
    </lineage>
</organism>
<dbReference type="RefSeq" id="WP_094077087.1">
    <property type="nucleotide sequence ID" value="NZ_NBYO01000002.1"/>
</dbReference>
<sequence length="45" mass="5464">MGSRFFQFRSRRQRDEDYLAKATDLADLERRMRNIDRASGRLPNF</sequence>
<evidence type="ECO:0000313" key="1">
    <source>
        <dbReference type="EMBL" id="OXT00262.1"/>
    </source>
</evidence>
<dbReference type="Pfam" id="PF12086">
    <property type="entry name" value="DUF3563"/>
    <property type="match status" value="1"/>
</dbReference>
<gene>
    <name evidence="1" type="ORF">B7H23_08850</name>
</gene>
<name>A0A231UWL1_9HYPH</name>
<dbReference type="InterPro" id="IPR021946">
    <property type="entry name" value="DUF3563"/>
</dbReference>
<dbReference type="EMBL" id="NBYO01000002">
    <property type="protein sequence ID" value="OXT00262.1"/>
    <property type="molecule type" value="Genomic_DNA"/>
</dbReference>
<proteinExistence type="predicted"/>
<dbReference type="Proteomes" id="UP000215405">
    <property type="component" value="Unassembled WGS sequence"/>
</dbReference>
<accession>A0A231UWL1</accession>
<evidence type="ECO:0008006" key="3">
    <source>
        <dbReference type="Google" id="ProtNLM"/>
    </source>
</evidence>
<evidence type="ECO:0000313" key="2">
    <source>
        <dbReference type="Proteomes" id="UP000215405"/>
    </source>
</evidence>
<keyword evidence="2" id="KW-1185">Reference proteome</keyword>
<reference evidence="2" key="1">
    <citation type="journal article" date="2017" name="Int. J. Syst. Evol. Microbiol.">
        <title>Notoacmeibacter marinus gen. nov., sp. nov., isolated from the gut of a limpet and proposal of Notoacmeibacteraceae fam. nov. in the order Rhizobiales of the class Alphaproteobacteria.</title>
        <authorList>
            <person name="Huang Z."/>
            <person name="Guo F."/>
            <person name="Lai Q."/>
        </authorList>
    </citation>
    <scope>NUCLEOTIDE SEQUENCE [LARGE SCALE GENOMIC DNA]</scope>
    <source>
        <strain evidence="2">XMTR2A4</strain>
    </source>
</reference>